<protein>
    <submittedName>
        <fullName evidence="1">Uncharacterized protein</fullName>
    </submittedName>
</protein>
<comment type="caution">
    <text evidence="1">The sequence shown here is derived from an EMBL/GenBank/DDBJ whole genome shotgun (WGS) entry which is preliminary data.</text>
</comment>
<gene>
    <name evidence="1" type="ORF">MRB53_013976</name>
</gene>
<keyword evidence="2" id="KW-1185">Reference proteome</keyword>
<sequence>MSTRCSDPDCVGSDPNSGRIDLITEVGQPLTLGTDGFITGARMESAHNIIHECRISTLWSARAVNDGGPSYDDIYLQDGSVFIQDEEVNEILTRYEVRSFDYRLDLELYNEGDDDGNDDDGGDESGGGEEEGGDDDNEGDESRGGEQEGGDGDGEGDHEDDDDSDDENSDDDNGNGGSDENGFADYGYVSDGYEANGF</sequence>
<name>A0ACC2K9J1_PERAE</name>
<evidence type="ECO:0000313" key="1">
    <source>
        <dbReference type="EMBL" id="KAJ8617790.1"/>
    </source>
</evidence>
<dbReference type="Proteomes" id="UP001234297">
    <property type="component" value="Chromosome 4"/>
</dbReference>
<evidence type="ECO:0000313" key="2">
    <source>
        <dbReference type="Proteomes" id="UP001234297"/>
    </source>
</evidence>
<accession>A0ACC2K9J1</accession>
<organism evidence="1 2">
    <name type="scientific">Persea americana</name>
    <name type="common">Avocado</name>
    <dbReference type="NCBI Taxonomy" id="3435"/>
    <lineage>
        <taxon>Eukaryota</taxon>
        <taxon>Viridiplantae</taxon>
        <taxon>Streptophyta</taxon>
        <taxon>Embryophyta</taxon>
        <taxon>Tracheophyta</taxon>
        <taxon>Spermatophyta</taxon>
        <taxon>Magnoliopsida</taxon>
        <taxon>Magnoliidae</taxon>
        <taxon>Laurales</taxon>
        <taxon>Lauraceae</taxon>
        <taxon>Persea</taxon>
    </lineage>
</organism>
<dbReference type="EMBL" id="CM056812">
    <property type="protein sequence ID" value="KAJ8617790.1"/>
    <property type="molecule type" value="Genomic_DNA"/>
</dbReference>
<proteinExistence type="predicted"/>
<reference evidence="1 2" key="1">
    <citation type="journal article" date="2022" name="Hortic Res">
        <title>A haplotype resolved chromosomal level avocado genome allows analysis of novel avocado genes.</title>
        <authorList>
            <person name="Nath O."/>
            <person name="Fletcher S.J."/>
            <person name="Hayward A."/>
            <person name="Shaw L.M."/>
            <person name="Masouleh A.K."/>
            <person name="Furtado A."/>
            <person name="Henry R.J."/>
            <person name="Mitter N."/>
        </authorList>
    </citation>
    <scope>NUCLEOTIDE SEQUENCE [LARGE SCALE GENOMIC DNA]</scope>
    <source>
        <strain evidence="2">cv. Hass</strain>
    </source>
</reference>